<dbReference type="AlphaFoldDB" id="A0A143HN39"/>
<name>A0A143HN39_MICTH</name>
<protein>
    <submittedName>
        <fullName evidence="3">3-oxoacyl-ACP reductase</fullName>
    </submittedName>
</protein>
<dbReference type="KEGG" id="mthd:A3224_10185"/>
<dbReference type="STRING" id="252514.A3224_10185"/>
<dbReference type="PROSITE" id="PS00061">
    <property type="entry name" value="ADH_SHORT"/>
    <property type="match status" value="1"/>
</dbReference>
<evidence type="ECO:0000313" key="3">
    <source>
        <dbReference type="EMBL" id="AMX02896.1"/>
    </source>
</evidence>
<dbReference type="NCBIfam" id="NF005469">
    <property type="entry name" value="PRK07063.1"/>
    <property type="match status" value="1"/>
</dbReference>
<dbReference type="OrthoDB" id="5725272at2"/>
<dbReference type="PANTHER" id="PTHR24321:SF8">
    <property type="entry name" value="ESTRADIOL 17-BETA-DEHYDROGENASE 8-RELATED"/>
    <property type="match status" value="1"/>
</dbReference>
<dbReference type="Proteomes" id="UP000076077">
    <property type="component" value="Chromosome"/>
</dbReference>
<dbReference type="RefSeq" id="WP_067154073.1">
    <property type="nucleotide sequence ID" value="NZ_CP014864.1"/>
</dbReference>
<dbReference type="CDD" id="cd05233">
    <property type="entry name" value="SDR_c"/>
    <property type="match status" value="1"/>
</dbReference>
<dbReference type="InterPro" id="IPR020904">
    <property type="entry name" value="Sc_DH/Rdtase_CS"/>
</dbReference>
<keyword evidence="2" id="KW-0560">Oxidoreductase</keyword>
<evidence type="ECO:0000256" key="2">
    <source>
        <dbReference type="ARBA" id="ARBA00023002"/>
    </source>
</evidence>
<dbReference type="Pfam" id="PF13561">
    <property type="entry name" value="adh_short_C2"/>
    <property type="match status" value="1"/>
</dbReference>
<gene>
    <name evidence="3" type="ORF">A3224_10185</name>
</gene>
<dbReference type="GeneID" id="76608419"/>
<dbReference type="PANTHER" id="PTHR24321">
    <property type="entry name" value="DEHYDROGENASES, SHORT CHAIN"/>
    <property type="match status" value="1"/>
</dbReference>
<evidence type="ECO:0000313" key="4">
    <source>
        <dbReference type="Proteomes" id="UP000076077"/>
    </source>
</evidence>
<evidence type="ECO:0000256" key="1">
    <source>
        <dbReference type="ARBA" id="ARBA00006484"/>
    </source>
</evidence>
<reference evidence="4" key="1">
    <citation type="submission" date="2016-03" db="EMBL/GenBank/DDBJ databases">
        <authorList>
            <person name="Lee Y.-S."/>
            <person name="Choi Y.-L."/>
        </authorList>
    </citation>
    <scope>NUCLEOTIDE SEQUENCE [LARGE SCALE GENOMIC DNA]</scope>
    <source>
        <strain evidence="4">DAU221</strain>
    </source>
</reference>
<accession>A0A143HN39</accession>
<dbReference type="PRINTS" id="PR00080">
    <property type="entry name" value="SDRFAMILY"/>
</dbReference>
<proteinExistence type="inferred from homology"/>
<dbReference type="SUPFAM" id="SSF51735">
    <property type="entry name" value="NAD(P)-binding Rossmann-fold domains"/>
    <property type="match status" value="1"/>
</dbReference>
<organism evidence="3 4">
    <name type="scientific">Microbulbifer thermotolerans</name>
    <dbReference type="NCBI Taxonomy" id="252514"/>
    <lineage>
        <taxon>Bacteria</taxon>
        <taxon>Pseudomonadati</taxon>
        <taxon>Pseudomonadota</taxon>
        <taxon>Gammaproteobacteria</taxon>
        <taxon>Cellvibrionales</taxon>
        <taxon>Microbulbiferaceae</taxon>
        <taxon>Microbulbifer</taxon>
    </lineage>
</organism>
<dbReference type="FunFam" id="3.40.50.720:FF:000084">
    <property type="entry name" value="Short-chain dehydrogenase reductase"/>
    <property type="match status" value="1"/>
</dbReference>
<dbReference type="PRINTS" id="PR00081">
    <property type="entry name" value="GDHRDH"/>
</dbReference>
<dbReference type="InterPro" id="IPR036291">
    <property type="entry name" value="NAD(P)-bd_dom_sf"/>
</dbReference>
<dbReference type="NCBIfam" id="NF005559">
    <property type="entry name" value="PRK07231.1"/>
    <property type="match status" value="1"/>
</dbReference>
<dbReference type="Gene3D" id="3.40.50.720">
    <property type="entry name" value="NAD(P)-binding Rossmann-like Domain"/>
    <property type="match status" value="1"/>
</dbReference>
<dbReference type="GO" id="GO:0016491">
    <property type="term" value="F:oxidoreductase activity"/>
    <property type="evidence" value="ECO:0007669"/>
    <property type="project" value="UniProtKB-KW"/>
</dbReference>
<comment type="similarity">
    <text evidence="1">Belongs to the short-chain dehydrogenases/reductases (SDR) family.</text>
</comment>
<dbReference type="EMBL" id="CP014864">
    <property type="protein sequence ID" value="AMX02896.1"/>
    <property type="molecule type" value="Genomic_DNA"/>
</dbReference>
<keyword evidence="4" id="KW-1185">Reference proteome</keyword>
<dbReference type="InterPro" id="IPR002347">
    <property type="entry name" value="SDR_fam"/>
</dbReference>
<sequence>MSARLKNQIAIITGAADGIGRAIAERYLAEGAKVCIADINADLGQEAADRLNREGPGATFVHTDVADPEAVQAMVAETCRRLGNPSILVNNAALIEVGKDALSVSDDAWRRNFAVNLDGYWHCCRTVLPLMKEAGGGSIINIGSVHAFQIVPQYFPYAVTKHAIIGLTRNLAVEYGPFNIRVNALCPGMVETPNAFKAWEATDDPDAARAAIATIHPLRRNASMEEIAYPAVFLASHESSFMTGQSLIVDGGRSVVYHD</sequence>